<organism evidence="3 4">
    <name type="scientific">Citrobacter amalonaticus Y19</name>
    <dbReference type="NCBI Taxonomy" id="1261127"/>
    <lineage>
        <taxon>Bacteria</taxon>
        <taxon>Pseudomonadati</taxon>
        <taxon>Pseudomonadota</taxon>
        <taxon>Gammaproteobacteria</taxon>
        <taxon>Enterobacterales</taxon>
        <taxon>Enterobacteriaceae</taxon>
        <taxon>Citrobacter</taxon>
    </lineage>
</organism>
<protein>
    <recommendedName>
        <fullName evidence="2">Dynamin-type G domain-containing protein</fullName>
    </recommendedName>
</protein>
<dbReference type="Proteomes" id="UP000034085">
    <property type="component" value="Chromosome"/>
</dbReference>
<evidence type="ECO:0000256" key="1">
    <source>
        <dbReference type="SAM" id="Coils"/>
    </source>
</evidence>
<dbReference type="Pfam" id="PF00350">
    <property type="entry name" value="Dynamin_N"/>
    <property type="match status" value="1"/>
</dbReference>
<dbReference type="NCBIfam" id="NF007368">
    <property type="entry name" value="PRK09866.1"/>
    <property type="match status" value="1"/>
</dbReference>
<dbReference type="PANTHER" id="PTHR43834:SF6">
    <property type="entry name" value="GTPASE DER"/>
    <property type="match status" value="1"/>
</dbReference>
<feature type="coiled-coil region" evidence="1">
    <location>
        <begin position="456"/>
        <end position="483"/>
    </location>
</feature>
<feature type="domain" description="Dynamin-type G" evidence="2">
    <location>
        <begin position="74"/>
        <end position="412"/>
    </location>
</feature>
<dbReference type="KEGG" id="cama:F384_22900"/>
<evidence type="ECO:0000313" key="4">
    <source>
        <dbReference type="Proteomes" id="UP000034085"/>
    </source>
</evidence>
<dbReference type="PROSITE" id="PS51718">
    <property type="entry name" value="G_DYNAMIN_2"/>
    <property type="match status" value="1"/>
</dbReference>
<dbReference type="OrthoDB" id="6565187at2"/>
<gene>
    <name evidence="3" type="ORF">F384_22900</name>
</gene>
<evidence type="ECO:0000259" key="2">
    <source>
        <dbReference type="PROSITE" id="PS51718"/>
    </source>
</evidence>
<keyword evidence="1" id="KW-0175">Coiled coil</keyword>
<reference evidence="3 4" key="1">
    <citation type="journal article" date="2013" name="Appl. Microbiol. Biotechnol.">
        <title>Glycerol assimilation and production of 1,3-propanediol by Citrobacter amalonaticus Y19.</title>
        <authorList>
            <person name="Ainala S.K."/>
            <person name="Ashok S."/>
            <person name="Ko Y."/>
            <person name="Park S."/>
        </authorList>
    </citation>
    <scope>NUCLEOTIDE SEQUENCE [LARGE SCALE GENOMIC DNA]</scope>
    <source>
        <strain evidence="3 4">Y19</strain>
    </source>
</reference>
<dbReference type="Gene3D" id="3.40.50.300">
    <property type="entry name" value="P-loop containing nucleotide triphosphate hydrolases"/>
    <property type="match status" value="1"/>
</dbReference>
<dbReference type="PATRIC" id="fig|1261127.3.peg.4748"/>
<name>A0A0F6TYR0_CITAM</name>
<dbReference type="GO" id="GO:0043022">
    <property type="term" value="F:ribosome binding"/>
    <property type="evidence" value="ECO:0007669"/>
    <property type="project" value="TreeGrafter"/>
</dbReference>
<sequence length="784" mass="88988">MYTQTIYELSQEAERLLMLSLEHLKTVKKMPMATLEGASSLKREDDLNVQPMHFSSRGVDIQQSTLNNELRKISRLEMVLAIVGTMKAGKSTTINAIVGTEVLPNRNRPMTALPTLIRHTPGQKEPVLHFSHVAPIEALMKSLQESMHACDRQNLTQVLEIDKDMNGLMQRIERGEAFERHYLGAQPIFHFLKSLNDLVRLSKALEVDFPFSAYAAIEHIPVIEVEFVHLAGLENSPGQLTLLDTPGPNEAGQPHLQKMLNEQLARASAVLAVMDYTQLKSISDEEVRQAIAAVGKSVPLYALVNKFDQKDRNSDDEEQVRALISGTLMKGCINPAQIYPVSSMWGYLANRARHELANHGRLPDHEEQRWVQDFAEAALGRRWRSTDLDDIEHLRHAADLLWEDSLFEQPIRTLIHAAYANASLYALRSASHKLLNYAHSAREYLDFRYHCLTVAFDTLQQNIVRLEEDMQQLKVSQDSVSDEIHHEVELALTSANSFLNQQQATILRNIETFFSREQILQLSSGDSWSPLPQAELDGEMLVLHDETQAQVILSKLRAACEGVLLAAQENISRDLAIRFEQLEATLSRSLNEAMRPIEMRVKEELSHAGFRPRISFPAFHASMFNFTTRQLFNDAIAQQDHVESDESRVGGVRETFSRWLNQPNWRWNDYVDAKTRYLIDINALHQSLVEYVSHFCQQIRKALAAQVDVSVTAGMATFFADFSLCLAGLQESLRESLLVRQQNESAVQNLSQQLQHSIAASAWIYEDSRLLRDDIQTLFVAEHT</sequence>
<dbReference type="InterPro" id="IPR045063">
    <property type="entry name" value="Dynamin_N"/>
</dbReference>
<dbReference type="PANTHER" id="PTHR43834">
    <property type="entry name" value="GTPASE DER"/>
    <property type="match status" value="1"/>
</dbReference>
<dbReference type="RefSeq" id="WP_046494017.1">
    <property type="nucleotide sequence ID" value="NZ_CP011132.1"/>
</dbReference>
<proteinExistence type="predicted"/>
<dbReference type="InterPro" id="IPR027417">
    <property type="entry name" value="P-loop_NTPase"/>
</dbReference>
<dbReference type="InterPro" id="IPR030381">
    <property type="entry name" value="G_DYNAMIN_dom"/>
</dbReference>
<dbReference type="SUPFAM" id="SSF52540">
    <property type="entry name" value="P-loop containing nucleoside triphosphate hydrolases"/>
    <property type="match status" value="1"/>
</dbReference>
<evidence type="ECO:0000313" key="3">
    <source>
        <dbReference type="EMBL" id="AKE61209.1"/>
    </source>
</evidence>
<dbReference type="AlphaFoldDB" id="A0A0F6TYR0"/>
<dbReference type="GO" id="GO:0005525">
    <property type="term" value="F:GTP binding"/>
    <property type="evidence" value="ECO:0007669"/>
    <property type="project" value="InterPro"/>
</dbReference>
<dbReference type="HOGENOM" id="CLU_011600_2_0_6"/>
<accession>A0A0F6TYR0</accession>
<dbReference type="EMBL" id="CP011132">
    <property type="protein sequence ID" value="AKE61209.1"/>
    <property type="molecule type" value="Genomic_DNA"/>
</dbReference>